<organism evidence="1 2">
    <name type="scientific">Paenibacillus gallinarum</name>
    <dbReference type="NCBI Taxonomy" id="2762232"/>
    <lineage>
        <taxon>Bacteria</taxon>
        <taxon>Bacillati</taxon>
        <taxon>Bacillota</taxon>
        <taxon>Bacilli</taxon>
        <taxon>Bacillales</taxon>
        <taxon>Paenibacillaceae</taxon>
        <taxon>Paenibacillus</taxon>
    </lineage>
</organism>
<proteinExistence type="predicted"/>
<evidence type="ECO:0000313" key="2">
    <source>
        <dbReference type="Proteomes" id="UP000608071"/>
    </source>
</evidence>
<dbReference type="RefSeq" id="WP_191803347.1">
    <property type="nucleotide sequence ID" value="NZ_JACSQL010000011.1"/>
</dbReference>
<accession>A0ABR8T3L7</accession>
<dbReference type="Proteomes" id="UP000608071">
    <property type="component" value="Unassembled WGS sequence"/>
</dbReference>
<dbReference type="EMBL" id="JACSQL010000011">
    <property type="protein sequence ID" value="MBD7970352.1"/>
    <property type="molecule type" value="Genomic_DNA"/>
</dbReference>
<reference evidence="1 2" key="1">
    <citation type="submission" date="2020-08" db="EMBL/GenBank/DDBJ databases">
        <title>A Genomic Blueprint of the Chicken Gut Microbiome.</title>
        <authorList>
            <person name="Gilroy R."/>
            <person name="Ravi A."/>
            <person name="Getino M."/>
            <person name="Pursley I."/>
            <person name="Horton D.L."/>
            <person name="Alikhan N.-F."/>
            <person name="Baker D."/>
            <person name="Gharbi K."/>
            <person name="Hall N."/>
            <person name="Watson M."/>
            <person name="Adriaenssens E.M."/>
            <person name="Foster-Nyarko E."/>
            <person name="Jarju S."/>
            <person name="Secka A."/>
            <person name="Antonio M."/>
            <person name="Oren A."/>
            <person name="Chaudhuri R."/>
            <person name="La Ragione R.M."/>
            <person name="Hildebrand F."/>
            <person name="Pallen M.J."/>
        </authorList>
    </citation>
    <scope>NUCLEOTIDE SEQUENCE [LARGE SCALE GENOMIC DNA]</scope>
    <source>
        <strain evidence="1 2">Sa2BVA9</strain>
    </source>
</reference>
<evidence type="ECO:0000313" key="1">
    <source>
        <dbReference type="EMBL" id="MBD7970352.1"/>
    </source>
</evidence>
<gene>
    <name evidence="1" type="ORF">H9647_19990</name>
</gene>
<name>A0ABR8T3L7_9BACL</name>
<sequence>MARHNYTPEEWNEIGRKATKLAQQKARNHNLPFCYMIGDTIIQEYPDGRKMEVNRNGDGTFTETPYSGE</sequence>
<comment type="caution">
    <text evidence="1">The sequence shown here is derived from an EMBL/GenBank/DDBJ whole genome shotgun (WGS) entry which is preliminary data.</text>
</comment>
<keyword evidence="2" id="KW-1185">Reference proteome</keyword>
<protein>
    <submittedName>
        <fullName evidence="1">Uncharacterized protein</fullName>
    </submittedName>
</protein>